<evidence type="ECO:0000313" key="2">
    <source>
        <dbReference type="Proteomes" id="UP000178859"/>
    </source>
</evidence>
<dbReference type="GO" id="GO:0004089">
    <property type="term" value="F:carbonate dehydratase activity"/>
    <property type="evidence" value="ECO:0007669"/>
    <property type="project" value="InterPro"/>
</dbReference>
<dbReference type="AlphaFoldDB" id="A0A1F5MG99"/>
<dbReference type="InterPro" id="IPR046871">
    <property type="entry name" value="Pro_CA_2"/>
</dbReference>
<dbReference type="GO" id="GO:0008270">
    <property type="term" value="F:zinc ion binding"/>
    <property type="evidence" value="ECO:0007669"/>
    <property type="project" value="InterPro"/>
</dbReference>
<dbReference type="Proteomes" id="UP000178859">
    <property type="component" value="Unassembled WGS sequence"/>
</dbReference>
<protein>
    <recommendedName>
        <fullName evidence="3">Carbonic anhydrase</fullName>
    </recommendedName>
</protein>
<organism evidence="1 2">
    <name type="scientific">Candidatus Daviesbacteria bacterium RIFCSPLOWO2_02_FULL_36_7</name>
    <dbReference type="NCBI Taxonomy" id="1797792"/>
    <lineage>
        <taxon>Bacteria</taxon>
        <taxon>Candidatus Daviesiibacteriota</taxon>
    </lineage>
</organism>
<proteinExistence type="predicted"/>
<dbReference type="InterPro" id="IPR036874">
    <property type="entry name" value="Carbonic_anhydrase_sf"/>
</dbReference>
<gene>
    <name evidence="1" type="ORF">A3I48_02900</name>
</gene>
<reference evidence="1 2" key="1">
    <citation type="journal article" date="2016" name="Nat. Commun.">
        <title>Thousands of microbial genomes shed light on interconnected biogeochemical processes in an aquifer system.</title>
        <authorList>
            <person name="Anantharaman K."/>
            <person name="Brown C.T."/>
            <person name="Hug L.A."/>
            <person name="Sharon I."/>
            <person name="Castelle C.J."/>
            <person name="Probst A.J."/>
            <person name="Thomas B.C."/>
            <person name="Singh A."/>
            <person name="Wilkins M.J."/>
            <person name="Karaoz U."/>
            <person name="Brodie E.L."/>
            <person name="Williams K.H."/>
            <person name="Hubbard S.S."/>
            <person name="Banfield J.F."/>
        </authorList>
    </citation>
    <scope>NUCLEOTIDE SEQUENCE [LARGE SCALE GENOMIC DNA]</scope>
</reference>
<dbReference type="EMBL" id="MFDT01000069">
    <property type="protein sequence ID" value="OGE64320.1"/>
    <property type="molecule type" value="Genomic_DNA"/>
</dbReference>
<evidence type="ECO:0000313" key="1">
    <source>
        <dbReference type="EMBL" id="OGE64320.1"/>
    </source>
</evidence>
<name>A0A1F5MG99_9BACT</name>
<comment type="caution">
    <text evidence="1">The sequence shown here is derived from an EMBL/GenBank/DDBJ whole genome shotgun (WGS) entry which is preliminary data.</text>
</comment>
<evidence type="ECO:0008006" key="3">
    <source>
        <dbReference type="Google" id="ProtNLM"/>
    </source>
</evidence>
<accession>A0A1F5MG99</accession>
<dbReference type="SUPFAM" id="SSF53056">
    <property type="entry name" value="beta-carbonic anhydrase, cab"/>
    <property type="match status" value="1"/>
</dbReference>
<sequence length="121" mass="13932">MNNHIAEVVIVTCMDFRFQQYINDWISQKFSPKTFDRVAIAGGVFDFDHVLKQIEISKRLHHIKKAILVNHEDCGAYGETGTAQKHAEDLKHAAGKIKQQYPDLEIDSYYLHLDGTFELII</sequence>
<dbReference type="Pfam" id="PF20393">
    <property type="entry name" value="Pro_CA_2"/>
    <property type="match status" value="1"/>
</dbReference>
<dbReference type="Gene3D" id="3.40.1050.10">
    <property type="entry name" value="Carbonic anhydrase"/>
    <property type="match status" value="1"/>
</dbReference>